<organism evidence="9 10">
    <name type="scientific">Streptacidiphilus fuscans</name>
    <dbReference type="NCBI Taxonomy" id="2789292"/>
    <lineage>
        <taxon>Bacteria</taxon>
        <taxon>Bacillati</taxon>
        <taxon>Actinomycetota</taxon>
        <taxon>Actinomycetes</taxon>
        <taxon>Kitasatosporales</taxon>
        <taxon>Streptomycetaceae</taxon>
        <taxon>Streptacidiphilus</taxon>
    </lineage>
</organism>
<dbReference type="AlphaFoldDB" id="A0A931FAY2"/>
<dbReference type="Pfam" id="PF19300">
    <property type="entry name" value="BPD_transp_1_N"/>
    <property type="match status" value="1"/>
</dbReference>
<keyword evidence="5 7" id="KW-1133">Transmembrane helix</keyword>
<evidence type="ECO:0000256" key="5">
    <source>
        <dbReference type="ARBA" id="ARBA00022989"/>
    </source>
</evidence>
<dbReference type="InterPro" id="IPR035906">
    <property type="entry name" value="MetI-like_sf"/>
</dbReference>
<proteinExistence type="inferred from homology"/>
<dbReference type="PROSITE" id="PS50928">
    <property type="entry name" value="ABC_TM1"/>
    <property type="match status" value="1"/>
</dbReference>
<reference evidence="9" key="1">
    <citation type="submission" date="2020-11" db="EMBL/GenBank/DDBJ databases">
        <title>Isolation and identification of active actinomycetes.</title>
        <authorList>
            <person name="Yu B."/>
        </authorList>
    </citation>
    <scope>NUCLEOTIDE SEQUENCE</scope>
    <source>
        <strain evidence="9">NEAU-YB345</strain>
    </source>
</reference>
<evidence type="ECO:0000256" key="2">
    <source>
        <dbReference type="ARBA" id="ARBA00022448"/>
    </source>
</evidence>
<feature type="transmembrane region" description="Helical" evidence="7">
    <location>
        <begin position="237"/>
        <end position="258"/>
    </location>
</feature>
<feature type="domain" description="ABC transmembrane type-1" evidence="8">
    <location>
        <begin position="95"/>
        <end position="301"/>
    </location>
</feature>
<name>A0A931FAY2_9ACTN</name>
<evidence type="ECO:0000256" key="7">
    <source>
        <dbReference type="RuleBase" id="RU363032"/>
    </source>
</evidence>
<keyword evidence="6 7" id="KW-0472">Membrane</keyword>
<keyword evidence="10" id="KW-1185">Reference proteome</keyword>
<evidence type="ECO:0000256" key="6">
    <source>
        <dbReference type="ARBA" id="ARBA00023136"/>
    </source>
</evidence>
<feature type="transmembrane region" description="Helical" evidence="7">
    <location>
        <begin position="181"/>
        <end position="200"/>
    </location>
</feature>
<dbReference type="Pfam" id="PF00528">
    <property type="entry name" value="BPD_transp_1"/>
    <property type="match status" value="1"/>
</dbReference>
<feature type="transmembrane region" description="Helical" evidence="7">
    <location>
        <begin position="131"/>
        <end position="161"/>
    </location>
</feature>
<dbReference type="PANTHER" id="PTHR43163">
    <property type="entry name" value="DIPEPTIDE TRANSPORT SYSTEM PERMEASE PROTEIN DPPB-RELATED"/>
    <property type="match status" value="1"/>
</dbReference>
<comment type="caution">
    <text evidence="9">The sequence shown here is derived from an EMBL/GenBank/DDBJ whole genome shotgun (WGS) entry which is preliminary data.</text>
</comment>
<evidence type="ECO:0000256" key="3">
    <source>
        <dbReference type="ARBA" id="ARBA00022475"/>
    </source>
</evidence>
<dbReference type="GO" id="GO:0055085">
    <property type="term" value="P:transmembrane transport"/>
    <property type="evidence" value="ECO:0007669"/>
    <property type="project" value="InterPro"/>
</dbReference>
<keyword evidence="4 7" id="KW-0812">Transmembrane</keyword>
<evidence type="ECO:0000313" key="9">
    <source>
        <dbReference type="EMBL" id="MBF9066873.1"/>
    </source>
</evidence>
<comment type="subcellular location">
    <subcellularLocation>
        <location evidence="1 7">Cell membrane</location>
        <topology evidence="1 7">Multi-pass membrane protein</topology>
    </subcellularLocation>
</comment>
<comment type="similarity">
    <text evidence="7">Belongs to the binding-protein-dependent transport system permease family.</text>
</comment>
<dbReference type="CDD" id="cd06261">
    <property type="entry name" value="TM_PBP2"/>
    <property type="match status" value="1"/>
</dbReference>
<dbReference type="RefSeq" id="WP_196192046.1">
    <property type="nucleotide sequence ID" value="NZ_JADPRT010000001.1"/>
</dbReference>
<accession>A0A931FAY2</accession>
<dbReference type="SUPFAM" id="SSF161098">
    <property type="entry name" value="MetI-like"/>
    <property type="match status" value="1"/>
</dbReference>
<evidence type="ECO:0000256" key="1">
    <source>
        <dbReference type="ARBA" id="ARBA00004651"/>
    </source>
</evidence>
<feature type="transmembrane region" description="Helical" evidence="7">
    <location>
        <begin position="99"/>
        <end position="119"/>
    </location>
</feature>
<dbReference type="EMBL" id="JADPRT010000001">
    <property type="protein sequence ID" value="MBF9066873.1"/>
    <property type="molecule type" value="Genomic_DNA"/>
</dbReference>
<feature type="transmembrane region" description="Helical" evidence="7">
    <location>
        <begin position="278"/>
        <end position="301"/>
    </location>
</feature>
<dbReference type="InterPro" id="IPR045621">
    <property type="entry name" value="BPD_transp_1_N"/>
</dbReference>
<dbReference type="Proteomes" id="UP000657385">
    <property type="component" value="Unassembled WGS sequence"/>
</dbReference>
<dbReference type="PANTHER" id="PTHR43163:SF6">
    <property type="entry name" value="DIPEPTIDE TRANSPORT SYSTEM PERMEASE PROTEIN DPPB-RELATED"/>
    <property type="match status" value="1"/>
</dbReference>
<dbReference type="GO" id="GO:0005886">
    <property type="term" value="C:plasma membrane"/>
    <property type="evidence" value="ECO:0007669"/>
    <property type="project" value="UniProtKB-SubCell"/>
</dbReference>
<evidence type="ECO:0000313" key="10">
    <source>
        <dbReference type="Proteomes" id="UP000657385"/>
    </source>
</evidence>
<gene>
    <name evidence="9" type="ORF">I2501_02315</name>
</gene>
<evidence type="ECO:0000256" key="4">
    <source>
        <dbReference type="ARBA" id="ARBA00022692"/>
    </source>
</evidence>
<feature type="transmembrane region" description="Helical" evidence="7">
    <location>
        <begin position="12"/>
        <end position="29"/>
    </location>
</feature>
<keyword evidence="3" id="KW-1003">Cell membrane</keyword>
<sequence>MTAYLVRRIGQAITVVIGVMVLTFIMVHLEPGSAARATLGVKATAGRIAIFDKVNGLNQPLWEQFWTYVKQVCQGDFGTSYSLQQPVSTLIAQRLPKDAVLLGISTALALAIAIPLGIYQAVRRNGVGDNVATVVAFVLYSMPDFFFALLLIAVFSVQFHLLPPLAPRATTVLGILSDPRALILPVATLTLVSVSGYSRYMRSSAIDALAQEYLRVVRAKGLPERLVLMRHVLRNSILPIVTIVGLSAPSIVAGAVIAEEVFNYPGMGLLFFQAATSHDYPILLGSTLIVGVATVIGNLAADTAYSLLDPRIRYVST</sequence>
<dbReference type="Gene3D" id="1.10.3720.10">
    <property type="entry name" value="MetI-like"/>
    <property type="match status" value="1"/>
</dbReference>
<dbReference type="InterPro" id="IPR000515">
    <property type="entry name" value="MetI-like"/>
</dbReference>
<keyword evidence="2 7" id="KW-0813">Transport</keyword>
<evidence type="ECO:0000259" key="8">
    <source>
        <dbReference type="PROSITE" id="PS50928"/>
    </source>
</evidence>
<protein>
    <submittedName>
        <fullName evidence="9">ABC transporter permease</fullName>
    </submittedName>
</protein>